<evidence type="ECO:0000259" key="1">
    <source>
        <dbReference type="Pfam" id="PF13392"/>
    </source>
</evidence>
<proteinExistence type="predicted"/>
<dbReference type="KEGG" id="vg:14515360"/>
<dbReference type="RefSeq" id="YP_007392627.1">
    <property type="nucleotide sequence ID" value="NC_020201.1"/>
</dbReference>
<evidence type="ECO:0000313" key="2">
    <source>
        <dbReference type="EMBL" id="AEZ66331.1"/>
    </source>
</evidence>
<evidence type="ECO:0000313" key="3">
    <source>
        <dbReference type="Proteomes" id="UP000010999"/>
    </source>
</evidence>
<sequence>MDRIEHFKSCFIYDQDTGVLTWRRRPLEHFKNSRGCNTWNTKFAGKVAGSKDADGYLVVKIDFKSHRVHRVIWEMCNGPIPSGKKIDHEDHDRENNRLSNLRLTDEAGNAKNCSLRADSKSGICGVFWNERYGKWEAYLNSGGKSVLRKRFLCFLDAVAERKRAEIEFDFHANHGKRK</sequence>
<dbReference type="Gene3D" id="3.90.75.20">
    <property type="match status" value="1"/>
</dbReference>
<protein>
    <submittedName>
        <fullName evidence="2">EndZ</fullName>
    </submittedName>
</protein>
<dbReference type="SUPFAM" id="SSF54060">
    <property type="entry name" value="His-Me finger endonucleases"/>
    <property type="match status" value="1"/>
</dbReference>
<name>K9L517_9CAUD</name>
<reference evidence="2 3" key="2">
    <citation type="journal article" date="2012" name="PLoS Genet.">
        <title>Viral evasion of a bacterial suicide system by RNA-based molecular mimicry enables infectious altruism.</title>
        <authorList>
            <person name="Blower T.R."/>
            <person name="Evans T.J."/>
            <person name="Przybilski R."/>
            <person name="Fineran P.C."/>
            <person name="Salmond G.P."/>
        </authorList>
    </citation>
    <scope>NUCLEOTIDE SEQUENCE [LARGE SCALE GENOMIC DNA]</scope>
</reference>
<dbReference type="OrthoDB" id="21336at10239"/>
<dbReference type="Gene3D" id="1.20.5.2050">
    <property type="match status" value="1"/>
</dbReference>
<gene>
    <name evidence="2" type="ORF">phiTE_165</name>
</gene>
<dbReference type="EMBL" id="JQ015307">
    <property type="protein sequence ID" value="AEZ66331.1"/>
    <property type="molecule type" value="Genomic_DNA"/>
</dbReference>
<reference evidence="3" key="1">
    <citation type="submission" date="2011-11" db="EMBL/GenBank/DDBJ databases">
        <title>Escape from toxin-antitoxin mediated abortive infection can occur by recombination within a generalized transducing phage of Pectobacterium atrosepticum.</title>
        <authorList>
            <person name="Blower T.R."/>
            <person name="Evans T.J."/>
            <person name="Przybilski R."/>
            <person name="Fineran P.C."/>
            <person name="Salmond G.P.C."/>
        </authorList>
    </citation>
    <scope>NUCLEOTIDE SEQUENCE [LARGE SCALE GENOMIC DNA]</scope>
</reference>
<dbReference type="Proteomes" id="UP000010999">
    <property type="component" value="Segment"/>
</dbReference>
<dbReference type="InterPro" id="IPR003615">
    <property type="entry name" value="HNH_nuc"/>
</dbReference>
<keyword evidence="3" id="KW-1185">Reference proteome</keyword>
<organism evidence="2 3">
    <name type="scientific">Pectobacterium phage phiTE</name>
    <dbReference type="NCBI Taxonomy" id="1116482"/>
    <lineage>
        <taxon>Viruses</taxon>
        <taxon>Duplodnaviria</taxon>
        <taxon>Heunggongvirae</taxon>
        <taxon>Uroviricota</taxon>
        <taxon>Caudoviricetes</taxon>
        <taxon>Vequintavirinae</taxon>
        <taxon>Certrevirus</taxon>
        <taxon>Certrevirus phiTE</taxon>
    </lineage>
</organism>
<dbReference type="Pfam" id="PF13392">
    <property type="entry name" value="HNH_3"/>
    <property type="match status" value="1"/>
</dbReference>
<dbReference type="GeneID" id="14515360"/>
<dbReference type="InterPro" id="IPR044925">
    <property type="entry name" value="His-Me_finger_sf"/>
</dbReference>
<accession>K9L517</accession>
<feature type="domain" description="HNH nuclease" evidence="1">
    <location>
        <begin position="67"/>
        <end position="109"/>
    </location>
</feature>